<evidence type="ECO:0000313" key="3">
    <source>
        <dbReference type="Proteomes" id="UP000030765"/>
    </source>
</evidence>
<dbReference type="AlphaFoldDB" id="A0A084WUV5"/>
<reference evidence="1 3" key="1">
    <citation type="journal article" date="2014" name="BMC Genomics">
        <title>Genome sequence of Anopheles sinensis provides insight into genetics basis of mosquito competence for malaria parasites.</title>
        <authorList>
            <person name="Zhou D."/>
            <person name="Zhang D."/>
            <person name="Ding G."/>
            <person name="Shi L."/>
            <person name="Hou Q."/>
            <person name="Ye Y."/>
            <person name="Xu Y."/>
            <person name="Zhou H."/>
            <person name="Xiong C."/>
            <person name="Li S."/>
            <person name="Yu J."/>
            <person name="Hong S."/>
            <person name="Yu X."/>
            <person name="Zou P."/>
            <person name="Chen C."/>
            <person name="Chang X."/>
            <person name="Wang W."/>
            <person name="Lv Y."/>
            <person name="Sun Y."/>
            <person name="Ma L."/>
            <person name="Shen B."/>
            <person name="Zhu C."/>
        </authorList>
    </citation>
    <scope>NUCLEOTIDE SEQUENCE [LARGE SCALE GENOMIC DNA]</scope>
</reference>
<evidence type="ECO:0000313" key="2">
    <source>
        <dbReference type="EnsemblMetazoa" id="ASIC022252-PA"/>
    </source>
</evidence>
<organism evidence="1">
    <name type="scientific">Anopheles sinensis</name>
    <name type="common">Mosquito</name>
    <dbReference type="NCBI Taxonomy" id="74873"/>
    <lineage>
        <taxon>Eukaryota</taxon>
        <taxon>Metazoa</taxon>
        <taxon>Ecdysozoa</taxon>
        <taxon>Arthropoda</taxon>
        <taxon>Hexapoda</taxon>
        <taxon>Insecta</taxon>
        <taxon>Pterygota</taxon>
        <taxon>Neoptera</taxon>
        <taxon>Endopterygota</taxon>
        <taxon>Diptera</taxon>
        <taxon>Nematocera</taxon>
        <taxon>Culicoidea</taxon>
        <taxon>Culicidae</taxon>
        <taxon>Anophelinae</taxon>
        <taxon>Anopheles</taxon>
    </lineage>
</organism>
<gene>
    <name evidence="1" type="ORF">ZHAS_00022252</name>
</gene>
<accession>A0A084WUV5</accession>
<dbReference type="VEuPathDB" id="VectorBase:ASIC022252"/>
<dbReference type="EMBL" id="ATLV01027152">
    <property type="status" value="NOT_ANNOTATED_CDS"/>
    <property type="molecule type" value="Genomic_DNA"/>
</dbReference>
<proteinExistence type="predicted"/>
<name>A0A084WUV5_ANOSI</name>
<dbReference type="Proteomes" id="UP000030765">
    <property type="component" value="Unassembled WGS sequence"/>
</dbReference>
<evidence type="ECO:0000313" key="1">
    <source>
        <dbReference type="EMBL" id="KFB53999.1"/>
    </source>
</evidence>
<dbReference type="EnsemblMetazoa" id="ASIC022252-RA">
    <property type="protein sequence ID" value="ASIC022252-PA"/>
    <property type="gene ID" value="ASIC022252"/>
</dbReference>
<dbReference type="EMBL" id="KE525423">
    <property type="protein sequence ID" value="KFB53999.1"/>
    <property type="molecule type" value="Genomic_DNA"/>
</dbReference>
<reference evidence="2" key="2">
    <citation type="submission" date="2020-05" db="UniProtKB">
        <authorList>
            <consortium name="EnsemblMetazoa"/>
        </authorList>
    </citation>
    <scope>IDENTIFICATION</scope>
</reference>
<keyword evidence="3" id="KW-1185">Reference proteome</keyword>
<sequence length="51" mass="5679">MQPIGGTRGIAQSNSKRMCSRRTVPMFRAVCFLATSEEEKCSTVRCLVRKG</sequence>
<protein>
    <submittedName>
        <fullName evidence="1 2">Uncharacterized protein</fullName>
    </submittedName>
</protein>